<accession>A0A837G7B1</accession>
<evidence type="ECO:0000313" key="1">
    <source>
        <dbReference type="EMBL" id="KJY73342.1"/>
    </source>
</evidence>
<sequence>MQIQTARIFWLVLFIYSIRPAVAEPAVIAIGEIYQNPELNKLAGFTLREDLEFIYQKSGIEVDFVYLPNARAIRAVSQGRYQGLDLRISRLANDENMIKVDVPLYYVSIFMYGFEGQFYEELSEVSEKVLVSQLGMKFTEKISDYKQLYLVEKSEQAALMVSKGRADLWLAPKVVYEILKGQFPNIKPVSKEILHEPLYHYIHVSNKHLLPQLEQAVRELVASRPNPEISLR</sequence>
<dbReference type="AlphaFoldDB" id="A0A837G7B1"/>
<reference evidence="1" key="1">
    <citation type="journal article" date="2015" name="BMC Genomics">
        <title>Genome mining reveals unlocked bioactive potential of marine Gram-negative bacteria.</title>
        <authorList>
            <person name="Machado H."/>
            <person name="Sonnenschein E.C."/>
            <person name="Melchiorsen J."/>
            <person name="Gram L."/>
        </authorList>
    </citation>
    <scope>NUCLEOTIDE SEQUENCE</scope>
    <source>
        <strain evidence="1">S2052</strain>
    </source>
</reference>
<dbReference type="SUPFAM" id="SSF53850">
    <property type="entry name" value="Periplasmic binding protein-like II"/>
    <property type="match status" value="1"/>
</dbReference>
<comment type="caution">
    <text evidence="1">The sequence shown here is derived from an EMBL/GenBank/DDBJ whole genome shotgun (WGS) entry which is preliminary data.</text>
</comment>
<dbReference type="RefSeq" id="WP_045985949.1">
    <property type="nucleotide sequence ID" value="NZ_CP063052.1"/>
</dbReference>
<organism evidence="1">
    <name type="scientific">Vibrio coralliilyticus</name>
    <dbReference type="NCBI Taxonomy" id="190893"/>
    <lineage>
        <taxon>Bacteria</taxon>
        <taxon>Pseudomonadati</taxon>
        <taxon>Pseudomonadota</taxon>
        <taxon>Gammaproteobacteria</taxon>
        <taxon>Vibrionales</taxon>
        <taxon>Vibrionaceae</taxon>
        <taxon>Vibrio</taxon>
    </lineage>
</organism>
<gene>
    <name evidence="1" type="ORF">TW71_11295</name>
</gene>
<dbReference type="Gene3D" id="3.40.190.10">
    <property type="entry name" value="Periplasmic binding protein-like II"/>
    <property type="match status" value="2"/>
</dbReference>
<name>A0A837G7B1_9VIBR</name>
<proteinExistence type="predicted"/>
<protein>
    <submittedName>
        <fullName evidence="1">Uncharacterized protein</fullName>
    </submittedName>
</protein>
<dbReference type="EMBL" id="JXXR01000011">
    <property type="protein sequence ID" value="KJY73342.1"/>
    <property type="molecule type" value="Genomic_DNA"/>
</dbReference>